<dbReference type="AlphaFoldDB" id="A0A409YGU8"/>
<dbReference type="EMBL" id="NHYE01000865">
    <property type="protein sequence ID" value="PPR02212.1"/>
    <property type="molecule type" value="Genomic_DNA"/>
</dbReference>
<evidence type="ECO:0000313" key="3">
    <source>
        <dbReference type="Proteomes" id="UP000284706"/>
    </source>
</evidence>
<protein>
    <submittedName>
        <fullName evidence="2">Uncharacterized protein</fullName>
    </submittedName>
</protein>
<sequence>MPGPDDSGMKVARRRMSLMFWAIISPELLIMWAMRQWFGSRKLARRWQDKNWTKTHGYFIQMGGFMLYESGKAKEVLSAKLLEGLFQEGKIDFPTITEKEIQDRSKAGGLSKALVIGQTSWFMLQCITRAIQGLAITQLELLTVALTFLNAFMYLFWWNKPLDVLTPVPVHLLGTHSKELPNALGELHISRITRSEYSR</sequence>
<keyword evidence="3" id="KW-1185">Reference proteome</keyword>
<reference evidence="2 3" key="1">
    <citation type="journal article" date="2018" name="Evol. Lett.">
        <title>Horizontal gene cluster transfer increased hallucinogenic mushroom diversity.</title>
        <authorList>
            <person name="Reynolds H.T."/>
            <person name="Vijayakumar V."/>
            <person name="Gluck-Thaler E."/>
            <person name="Korotkin H.B."/>
            <person name="Matheny P.B."/>
            <person name="Slot J.C."/>
        </authorList>
    </citation>
    <scope>NUCLEOTIDE SEQUENCE [LARGE SCALE GENOMIC DNA]</scope>
    <source>
        <strain evidence="2 3">SRW20</strain>
    </source>
</reference>
<evidence type="ECO:0000256" key="1">
    <source>
        <dbReference type="SAM" id="Phobius"/>
    </source>
</evidence>
<feature type="transmembrane region" description="Helical" evidence="1">
    <location>
        <begin position="139"/>
        <end position="157"/>
    </location>
</feature>
<keyword evidence="1" id="KW-0812">Transmembrane</keyword>
<feature type="transmembrane region" description="Helical" evidence="1">
    <location>
        <begin position="20"/>
        <end position="38"/>
    </location>
</feature>
<dbReference type="PANTHER" id="PTHR35043:SF7">
    <property type="entry name" value="TRANSCRIPTION FACTOR DOMAIN-CONTAINING PROTEIN"/>
    <property type="match status" value="1"/>
</dbReference>
<dbReference type="STRING" id="231916.A0A409YGU8"/>
<comment type="caution">
    <text evidence="2">The sequence shown here is derived from an EMBL/GenBank/DDBJ whole genome shotgun (WGS) entry which is preliminary data.</text>
</comment>
<gene>
    <name evidence="2" type="ORF">CVT26_012104</name>
</gene>
<accession>A0A409YGU8</accession>
<dbReference type="InParanoid" id="A0A409YGU8"/>
<organism evidence="2 3">
    <name type="scientific">Gymnopilus dilepis</name>
    <dbReference type="NCBI Taxonomy" id="231916"/>
    <lineage>
        <taxon>Eukaryota</taxon>
        <taxon>Fungi</taxon>
        <taxon>Dikarya</taxon>
        <taxon>Basidiomycota</taxon>
        <taxon>Agaricomycotina</taxon>
        <taxon>Agaricomycetes</taxon>
        <taxon>Agaricomycetidae</taxon>
        <taxon>Agaricales</taxon>
        <taxon>Agaricineae</taxon>
        <taxon>Hymenogastraceae</taxon>
        <taxon>Gymnopilus</taxon>
    </lineage>
</organism>
<proteinExistence type="predicted"/>
<keyword evidence="1" id="KW-0472">Membrane</keyword>
<keyword evidence="1" id="KW-1133">Transmembrane helix</keyword>
<dbReference type="Proteomes" id="UP000284706">
    <property type="component" value="Unassembled WGS sequence"/>
</dbReference>
<evidence type="ECO:0000313" key="2">
    <source>
        <dbReference type="EMBL" id="PPR02212.1"/>
    </source>
</evidence>
<dbReference type="PANTHER" id="PTHR35043">
    <property type="entry name" value="TRANSCRIPTION FACTOR DOMAIN-CONTAINING PROTEIN"/>
    <property type="match status" value="1"/>
</dbReference>
<name>A0A409YGU8_9AGAR</name>
<dbReference type="OrthoDB" id="9451547at2759"/>